<reference evidence="3 4" key="1">
    <citation type="submission" date="2024-04" db="EMBL/GenBank/DDBJ databases">
        <authorList>
            <person name="Rising A."/>
            <person name="Reimegard J."/>
            <person name="Sonavane S."/>
            <person name="Akerstrom W."/>
            <person name="Nylinder S."/>
            <person name="Hedman E."/>
            <person name="Kallberg Y."/>
        </authorList>
    </citation>
    <scope>NUCLEOTIDE SEQUENCE [LARGE SCALE GENOMIC DNA]</scope>
</reference>
<accession>A0AAV2AQ41</accession>
<dbReference type="PANTHER" id="PTHR11373">
    <property type="entry name" value="DEOXYNUCLEOSIDE TRIPHOSPHATE TRIPHOSPHOHYDROLASE"/>
    <property type="match status" value="1"/>
</dbReference>
<dbReference type="Gene3D" id="3.30.70.2760">
    <property type="match status" value="1"/>
</dbReference>
<dbReference type="SUPFAM" id="SSF109604">
    <property type="entry name" value="HD-domain/PDEase-like"/>
    <property type="match status" value="1"/>
</dbReference>
<dbReference type="SMART" id="SM00471">
    <property type="entry name" value="HDc"/>
    <property type="match status" value="1"/>
</dbReference>
<dbReference type="PANTHER" id="PTHR11373:SF4">
    <property type="entry name" value="DEOXYNUCLEOSIDE TRIPHOSPHATE TRIPHOSPHOHYDROLASE SAMHD1"/>
    <property type="match status" value="1"/>
</dbReference>
<dbReference type="GO" id="GO:0006203">
    <property type="term" value="P:dGTP catabolic process"/>
    <property type="evidence" value="ECO:0007669"/>
    <property type="project" value="TreeGrafter"/>
</dbReference>
<keyword evidence="4" id="KW-1185">Reference proteome</keyword>
<evidence type="ECO:0000313" key="4">
    <source>
        <dbReference type="Proteomes" id="UP001497382"/>
    </source>
</evidence>
<dbReference type="EMBL" id="CAXIEN010000198">
    <property type="protein sequence ID" value="CAL1286111.1"/>
    <property type="molecule type" value="Genomic_DNA"/>
</dbReference>
<organism evidence="3 4">
    <name type="scientific">Larinioides sclopetarius</name>
    <dbReference type="NCBI Taxonomy" id="280406"/>
    <lineage>
        <taxon>Eukaryota</taxon>
        <taxon>Metazoa</taxon>
        <taxon>Ecdysozoa</taxon>
        <taxon>Arthropoda</taxon>
        <taxon>Chelicerata</taxon>
        <taxon>Arachnida</taxon>
        <taxon>Araneae</taxon>
        <taxon>Araneomorphae</taxon>
        <taxon>Entelegynae</taxon>
        <taxon>Araneoidea</taxon>
        <taxon>Araneidae</taxon>
        <taxon>Larinioides</taxon>
    </lineage>
</organism>
<dbReference type="GO" id="GO:0008832">
    <property type="term" value="F:dGTPase activity"/>
    <property type="evidence" value="ECO:0007669"/>
    <property type="project" value="TreeGrafter"/>
</dbReference>
<comment type="similarity">
    <text evidence="1">Belongs to the SAMHD1 family.</text>
</comment>
<dbReference type="InterPro" id="IPR050135">
    <property type="entry name" value="dGTPase-like"/>
</dbReference>
<dbReference type="GO" id="GO:0005634">
    <property type="term" value="C:nucleus"/>
    <property type="evidence" value="ECO:0007669"/>
    <property type="project" value="TreeGrafter"/>
</dbReference>
<dbReference type="Proteomes" id="UP001497382">
    <property type="component" value="Unassembled WGS sequence"/>
</dbReference>
<dbReference type="Pfam" id="PF01966">
    <property type="entry name" value="HD"/>
    <property type="match status" value="1"/>
</dbReference>
<name>A0AAV2AQ41_9ARAC</name>
<evidence type="ECO:0000256" key="1">
    <source>
        <dbReference type="ARBA" id="ARBA00005776"/>
    </source>
</evidence>
<sequence>MDTPQFQRLRSIKQTGFLEYVYPGATHNRFSHSLGVCYLAGKFIQELREHQPELSISDTDILCVQLAGLSHDLGHGPFSHTWERYIHMATLDKKVDTVWKHEIVSLNMLDYLIEDNKLLPQLKKFGIGSKEINLIKEFIKGSQPKDGSRAFLYQIVNNDDSGLDVDKWDYFLRDCHYLGLPCNFEYERLTQFAKVFMVDGKSQICFRDKVLESVYNIFRTRSNLHRLAYQHKVNLIIERMFFDAIFIVDGKCTGPTGEVLHFWEWSMDAAYSQGEALKKALERYCTLTDSVIFSCLKYASRPDVKKAADIVKAIEKRSSKSNGFYQHIGLKILPYFVSEADIEKGLCQLLPKANEWILSSFVSSGTVEINVEPVKSDDICVSVVPVHWGKGDKNPVESVHFYSKDSVFTYQSSNLSYVSAMLPESFQEMQIHVLCRRSDNYAFQVARWCFENYWDSSPMKKATNSLTNGCHL</sequence>
<gene>
    <name evidence="3" type="ORF">LARSCL_LOCUS14064</name>
</gene>
<evidence type="ECO:0000313" key="3">
    <source>
        <dbReference type="EMBL" id="CAL1286111.1"/>
    </source>
</evidence>
<feature type="domain" description="HD/PDEase" evidence="2">
    <location>
        <begin position="25"/>
        <end position="180"/>
    </location>
</feature>
<protein>
    <recommendedName>
        <fullName evidence="2">HD/PDEase domain-containing protein</fullName>
    </recommendedName>
</protein>
<dbReference type="AlphaFoldDB" id="A0AAV2AQ41"/>
<dbReference type="InterPro" id="IPR003607">
    <property type="entry name" value="HD/PDEase_dom"/>
</dbReference>
<proteinExistence type="inferred from homology"/>
<dbReference type="Gene3D" id="1.10.3210.10">
    <property type="entry name" value="Hypothetical protein af1432"/>
    <property type="match status" value="1"/>
</dbReference>
<dbReference type="CDD" id="cd00077">
    <property type="entry name" value="HDc"/>
    <property type="match status" value="1"/>
</dbReference>
<dbReference type="InterPro" id="IPR006674">
    <property type="entry name" value="HD_domain"/>
</dbReference>
<comment type="caution">
    <text evidence="3">The sequence shown here is derived from an EMBL/GenBank/DDBJ whole genome shotgun (WGS) entry which is preliminary data.</text>
</comment>
<evidence type="ECO:0000259" key="2">
    <source>
        <dbReference type="SMART" id="SM00471"/>
    </source>
</evidence>